<keyword evidence="2" id="KW-1133">Transmembrane helix</keyword>
<feature type="compositionally biased region" description="Polar residues" evidence="1">
    <location>
        <begin position="236"/>
        <end position="254"/>
    </location>
</feature>
<keyword evidence="2" id="KW-0812">Transmembrane</keyword>
<feature type="transmembrane region" description="Helical" evidence="2">
    <location>
        <begin position="54"/>
        <end position="77"/>
    </location>
</feature>
<protein>
    <submittedName>
        <fullName evidence="3">Uncharacterized protein</fullName>
    </submittedName>
</protein>
<accession>A0A1Y1V5E2</accession>
<proteinExistence type="predicted"/>
<feature type="transmembrane region" description="Helical" evidence="2">
    <location>
        <begin position="5"/>
        <end position="24"/>
    </location>
</feature>
<gene>
    <name evidence="3" type="ORF">BCR36DRAFT_584745</name>
</gene>
<reference evidence="3 4" key="1">
    <citation type="submission" date="2016-08" db="EMBL/GenBank/DDBJ databases">
        <title>Genomes of anaerobic fungi encode conserved fungal cellulosomes for biomass hydrolysis.</title>
        <authorList>
            <consortium name="DOE Joint Genome Institute"/>
            <person name="Haitjema C.H."/>
            <person name="Gilmore S.P."/>
            <person name="Henske J.K."/>
            <person name="Solomon K.V."/>
            <person name="De Groot R."/>
            <person name="Kuo A."/>
            <person name="Mondo S.J."/>
            <person name="Salamov A.A."/>
            <person name="Labutti K."/>
            <person name="Zhao Z."/>
            <person name="Chiniquy J."/>
            <person name="Barry K."/>
            <person name="Brewer H.M."/>
            <person name="Purvine S.O."/>
            <person name="Wright A.T."/>
            <person name="Boxma B."/>
            <person name="Van Alen T."/>
            <person name="Hackstein J.H."/>
            <person name="Baker S.E."/>
            <person name="Grigoriev I.V."/>
            <person name="O'Malley M.A."/>
        </authorList>
    </citation>
    <scope>NUCLEOTIDE SEQUENCE [LARGE SCALE GENOMIC DNA]</scope>
    <source>
        <strain evidence="4">finn</strain>
    </source>
</reference>
<feature type="region of interest" description="Disordered" evidence="1">
    <location>
        <begin position="227"/>
        <end position="254"/>
    </location>
</feature>
<organism evidence="3 4">
    <name type="scientific">Piromyces finnis</name>
    <dbReference type="NCBI Taxonomy" id="1754191"/>
    <lineage>
        <taxon>Eukaryota</taxon>
        <taxon>Fungi</taxon>
        <taxon>Fungi incertae sedis</taxon>
        <taxon>Chytridiomycota</taxon>
        <taxon>Chytridiomycota incertae sedis</taxon>
        <taxon>Neocallimastigomycetes</taxon>
        <taxon>Neocallimastigales</taxon>
        <taxon>Neocallimastigaceae</taxon>
        <taxon>Piromyces</taxon>
    </lineage>
</organism>
<keyword evidence="4" id="KW-1185">Reference proteome</keyword>
<sequence>MKSVYAMCIIYNLVKVFGIITFFLSNPIDLHTKSVMVNGIIQTFIPKDLQKFNIAWWSTVAVINIVSIFYDISVIYCMRKSFFDRLKEYKTHKENTFMDKFKQISEFRIIISLVSSMLFLLFVIPFVVMIVMENIKNIKTPYTVSEYKKDDIEQLRQVVLSINYNLMYIDQILLQTFVKENTTIKIKVNKNSNHSTSSSSIKYNHSPYQKLNITTNLYGSETLNFSPSSYSSPSSTFQKPSINSTPNSTMGLSNTDSTTFNDSYYEPFYLENKNYSNVELFNYYPNNERKYENSKGINFHKISSPSKDNDYYESHNLSSSCKSYTNNRNIFSSSHYCINDLKQ</sequence>
<evidence type="ECO:0000256" key="2">
    <source>
        <dbReference type="SAM" id="Phobius"/>
    </source>
</evidence>
<feature type="transmembrane region" description="Helical" evidence="2">
    <location>
        <begin position="107"/>
        <end position="132"/>
    </location>
</feature>
<name>A0A1Y1V5E2_9FUNG</name>
<reference evidence="3 4" key="2">
    <citation type="submission" date="2016-08" db="EMBL/GenBank/DDBJ databases">
        <title>Pervasive Adenine N6-methylation of Active Genes in Fungi.</title>
        <authorList>
            <consortium name="DOE Joint Genome Institute"/>
            <person name="Mondo S.J."/>
            <person name="Dannebaum R.O."/>
            <person name="Kuo R.C."/>
            <person name="Labutti K."/>
            <person name="Haridas S."/>
            <person name="Kuo A."/>
            <person name="Salamov A."/>
            <person name="Ahrendt S.R."/>
            <person name="Lipzen A."/>
            <person name="Sullivan W."/>
            <person name="Andreopoulos W.B."/>
            <person name="Clum A."/>
            <person name="Lindquist E."/>
            <person name="Daum C."/>
            <person name="Ramamoorthy G.K."/>
            <person name="Gryganskyi A."/>
            <person name="Culley D."/>
            <person name="Magnuson J.K."/>
            <person name="James T.Y."/>
            <person name="O'Malley M.A."/>
            <person name="Stajich J.E."/>
            <person name="Spatafora J.W."/>
            <person name="Visel A."/>
            <person name="Grigoriev I.V."/>
        </authorList>
    </citation>
    <scope>NUCLEOTIDE SEQUENCE [LARGE SCALE GENOMIC DNA]</scope>
    <source>
        <strain evidence="4">finn</strain>
    </source>
</reference>
<keyword evidence="2" id="KW-0472">Membrane</keyword>
<dbReference type="Proteomes" id="UP000193719">
    <property type="component" value="Unassembled WGS sequence"/>
</dbReference>
<evidence type="ECO:0000313" key="3">
    <source>
        <dbReference type="EMBL" id="ORX47640.1"/>
    </source>
</evidence>
<dbReference type="STRING" id="1754191.A0A1Y1V5E2"/>
<comment type="caution">
    <text evidence="3">The sequence shown here is derived from an EMBL/GenBank/DDBJ whole genome shotgun (WGS) entry which is preliminary data.</text>
</comment>
<dbReference type="AlphaFoldDB" id="A0A1Y1V5E2"/>
<dbReference type="EMBL" id="MCFH01000030">
    <property type="protein sequence ID" value="ORX47640.1"/>
    <property type="molecule type" value="Genomic_DNA"/>
</dbReference>
<evidence type="ECO:0000313" key="4">
    <source>
        <dbReference type="Proteomes" id="UP000193719"/>
    </source>
</evidence>
<evidence type="ECO:0000256" key="1">
    <source>
        <dbReference type="SAM" id="MobiDB-lite"/>
    </source>
</evidence>